<evidence type="ECO:0000313" key="4">
    <source>
        <dbReference type="Proteomes" id="UP001341281"/>
    </source>
</evidence>
<feature type="compositionally biased region" description="Polar residues" evidence="1">
    <location>
        <begin position="73"/>
        <end position="82"/>
    </location>
</feature>
<gene>
    <name evidence="3" type="ORF">U9M48_004138</name>
</gene>
<feature type="compositionally biased region" description="Polar residues" evidence="1">
    <location>
        <begin position="481"/>
        <end position="506"/>
    </location>
</feature>
<keyword evidence="4" id="KW-1185">Reference proteome</keyword>
<dbReference type="GO" id="GO:0003676">
    <property type="term" value="F:nucleic acid binding"/>
    <property type="evidence" value="ECO:0007669"/>
    <property type="project" value="InterPro"/>
</dbReference>
<dbReference type="PROSITE" id="PS50994">
    <property type="entry name" value="INTEGRASE"/>
    <property type="match status" value="1"/>
</dbReference>
<feature type="compositionally biased region" description="Basic and acidic residues" evidence="1">
    <location>
        <begin position="403"/>
        <end position="413"/>
    </location>
</feature>
<reference evidence="3 4" key="1">
    <citation type="submission" date="2024-02" db="EMBL/GenBank/DDBJ databases">
        <title>High-quality chromosome-scale genome assembly of Pensacola bahiagrass (Paspalum notatum Flugge var. saurae).</title>
        <authorList>
            <person name="Vega J.M."/>
            <person name="Podio M."/>
            <person name="Orjuela J."/>
            <person name="Siena L.A."/>
            <person name="Pessino S.C."/>
            <person name="Combes M.C."/>
            <person name="Mariac C."/>
            <person name="Albertini E."/>
            <person name="Pupilli F."/>
            <person name="Ortiz J.P.A."/>
            <person name="Leblanc O."/>
        </authorList>
    </citation>
    <scope>NUCLEOTIDE SEQUENCE [LARGE SCALE GENOMIC DNA]</scope>
    <source>
        <strain evidence="3">R1</strain>
        <tissue evidence="3">Leaf</tissue>
    </source>
</reference>
<dbReference type="PANTHER" id="PTHR11439:SF455">
    <property type="entry name" value="RLK (RECEPTOR-LIKE PROTEIN KINASE) 8, PUTATIVE-RELATED"/>
    <property type="match status" value="1"/>
</dbReference>
<dbReference type="Pfam" id="PF07727">
    <property type="entry name" value="RVT_2"/>
    <property type="match status" value="1"/>
</dbReference>
<feature type="compositionally biased region" description="Low complexity" evidence="1">
    <location>
        <begin position="386"/>
        <end position="402"/>
    </location>
</feature>
<dbReference type="GO" id="GO:0015074">
    <property type="term" value="P:DNA integration"/>
    <property type="evidence" value="ECO:0007669"/>
    <property type="project" value="InterPro"/>
</dbReference>
<dbReference type="InterPro" id="IPR036397">
    <property type="entry name" value="RNaseH_sf"/>
</dbReference>
<feature type="domain" description="Integrase catalytic" evidence="2">
    <location>
        <begin position="162"/>
        <end position="256"/>
    </location>
</feature>
<feature type="compositionally biased region" description="Gly residues" evidence="1">
    <location>
        <begin position="43"/>
        <end position="69"/>
    </location>
</feature>
<protein>
    <recommendedName>
        <fullName evidence="2">Integrase catalytic domain-containing protein</fullName>
    </recommendedName>
</protein>
<feature type="compositionally biased region" description="Polar residues" evidence="1">
    <location>
        <begin position="375"/>
        <end position="385"/>
    </location>
</feature>
<proteinExistence type="predicted"/>
<dbReference type="InterPro" id="IPR012337">
    <property type="entry name" value="RNaseH-like_sf"/>
</dbReference>
<dbReference type="Proteomes" id="UP001341281">
    <property type="component" value="Chromosome 01"/>
</dbReference>
<evidence type="ECO:0000256" key="1">
    <source>
        <dbReference type="SAM" id="MobiDB-lite"/>
    </source>
</evidence>
<name>A0AAQ3PK14_PASNO</name>
<dbReference type="InterPro" id="IPR001584">
    <property type="entry name" value="Integrase_cat-core"/>
</dbReference>
<dbReference type="Gene3D" id="3.30.420.10">
    <property type="entry name" value="Ribonuclease H-like superfamily/Ribonuclease H"/>
    <property type="match status" value="1"/>
</dbReference>
<feature type="region of interest" description="Disordered" evidence="1">
    <location>
        <begin position="480"/>
        <end position="512"/>
    </location>
</feature>
<dbReference type="InterPro" id="IPR057670">
    <property type="entry name" value="SH3_retrovirus"/>
</dbReference>
<evidence type="ECO:0000259" key="2">
    <source>
        <dbReference type="PROSITE" id="PS50994"/>
    </source>
</evidence>
<dbReference type="AlphaFoldDB" id="A0AAQ3PK14"/>
<organism evidence="3 4">
    <name type="scientific">Paspalum notatum var. saurae</name>
    <dbReference type="NCBI Taxonomy" id="547442"/>
    <lineage>
        <taxon>Eukaryota</taxon>
        <taxon>Viridiplantae</taxon>
        <taxon>Streptophyta</taxon>
        <taxon>Embryophyta</taxon>
        <taxon>Tracheophyta</taxon>
        <taxon>Spermatophyta</taxon>
        <taxon>Magnoliopsida</taxon>
        <taxon>Liliopsida</taxon>
        <taxon>Poales</taxon>
        <taxon>Poaceae</taxon>
        <taxon>PACMAD clade</taxon>
        <taxon>Panicoideae</taxon>
        <taxon>Andropogonodae</taxon>
        <taxon>Paspaleae</taxon>
        <taxon>Paspalinae</taxon>
        <taxon>Paspalum</taxon>
    </lineage>
</organism>
<dbReference type="InterPro" id="IPR013103">
    <property type="entry name" value="RVT_2"/>
</dbReference>
<evidence type="ECO:0000313" key="3">
    <source>
        <dbReference type="EMBL" id="WVZ53157.1"/>
    </source>
</evidence>
<dbReference type="CDD" id="cd09272">
    <property type="entry name" value="RNase_HI_RT_Ty1"/>
    <property type="match status" value="1"/>
</dbReference>
<feature type="region of interest" description="Disordered" evidence="1">
    <location>
        <begin position="364"/>
        <end position="447"/>
    </location>
</feature>
<dbReference type="EMBL" id="CP144745">
    <property type="protein sequence ID" value="WVZ53157.1"/>
    <property type="molecule type" value="Genomic_DNA"/>
</dbReference>
<dbReference type="InterPro" id="IPR043502">
    <property type="entry name" value="DNA/RNA_pol_sf"/>
</dbReference>
<dbReference type="PANTHER" id="PTHR11439">
    <property type="entry name" value="GAG-POL-RELATED RETROTRANSPOSON"/>
    <property type="match status" value="1"/>
</dbReference>
<feature type="region of interest" description="Disordered" evidence="1">
    <location>
        <begin position="39"/>
        <end position="85"/>
    </location>
</feature>
<sequence>MTRNDVYTISDVYAHMLSSEMRQIRNGTIVQVSSANNVNRAAGRGGAGGGGRGGRGRGRFGNGGRGQGGRNNPAKSQNNSRDPCQICGKSNHDALQCWHRFDQTYQAEDSTKQAAMAASAHTSDANWYVDTGATNHITNELDRLTTKERYTGTDQIQVANGSVQSDWGGEYHRLHNYFKATGIEHHVSCPHTHQQNGFVERKHRHIVETGLALLAQSHMPLTYWDEAFNTACFLINRMPTRVIDQDTPLHKLFGTAPNYSRLRVFGCACWPNLRAYNDRKLNFRTRRCVFLGYSSSHKGYKCLDPSTGRVYISRDVVFNEHIFPFETLKNPAPVSNSHHPVLLPTLNKSIYSEHSLIEHHISDQPAFGDSHMRGEQTNQTTNGDVSGTSSPSTGGETAGPSDSDSRSTDRVTEDDGQTNTEMSPAADPNTVPDPYPTPAIETANQHPMRTRLRNNIVQTKEFTDGTIRYPEKSRKFAAAATVQNPTTARQSSNAGSESVSEPSSLQEALASPGWKKAMDDEYLALIRNETWDLIPPKPGINLIDSRWVYKVKRKADGSVERLKARLVAKGFKQRFGTDYGDTYSPVIKPSTVRIILSLAVTQGWSMKQIDIQNAFLHGVLEEEVYMKQPPGFEDPQKPINFICRLKKAIYGLKQAPKAWYSRLTSKLHDLGFKSSVADTSLLIFKEKGLTIYMLIYVDDIIIVSSSDKATEKLIQELKIDFAVKDLGLLSYFLGIEVKKARNGILLSQRRYAIDLLKKVNMQKCNAISTPMASAEKLFREQGTPLSEDDQFKYRSTVGGLQYLTMTRPDLSFAVNKKSATMMLSGFSDADWAGCPDDRRSTSGFAVFLGVNLISWSSRKQATVSRSSTEAEYKAIANVTAEMIWVSQAPSFKYID</sequence>
<dbReference type="Pfam" id="PF25597">
    <property type="entry name" value="SH3_retrovirus"/>
    <property type="match status" value="1"/>
</dbReference>
<dbReference type="SUPFAM" id="SSF56672">
    <property type="entry name" value="DNA/RNA polymerases"/>
    <property type="match status" value="1"/>
</dbReference>
<accession>A0AAQ3PK14</accession>
<dbReference type="SUPFAM" id="SSF53098">
    <property type="entry name" value="Ribonuclease H-like"/>
    <property type="match status" value="1"/>
</dbReference>